<feature type="transmembrane region" description="Helical" evidence="1">
    <location>
        <begin position="12"/>
        <end position="30"/>
    </location>
</feature>
<accession>A0A3B0C9K1</accession>
<evidence type="ECO:0000313" key="2">
    <source>
        <dbReference type="EMBL" id="RKN81651.1"/>
    </source>
</evidence>
<organism evidence="2 3">
    <name type="scientific">Ulvibacterium marinum</name>
    <dbReference type="NCBI Taxonomy" id="2419782"/>
    <lineage>
        <taxon>Bacteria</taxon>
        <taxon>Pseudomonadati</taxon>
        <taxon>Bacteroidota</taxon>
        <taxon>Flavobacteriia</taxon>
        <taxon>Flavobacteriales</taxon>
        <taxon>Flavobacteriaceae</taxon>
        <taxon>Ulvibacterium</taxon>
    </lineage>
</organism>
<evidence type="ECO:0000256" key="1">
    <source>
        <dbReference type="SAM" id="Phobius"/>
    </source>
</evidence>
<gene>
    <name evidence="2" type="ORF">D7Z94_12160</name>
</gene>
<dbReference type="AlphaFoldDB" id="A0A3B0C9K1"/>
<comment type="caution">
    <text evidence="2">The sequence shown here is derived from an EMBL/GenBank/DDBJ whole genome shotgun (WGS) entry which is preliminary data.</text>
</comment>
<dbReference type="EMBL" id="RBCJ01000002">
    <property type="protein sequence ID" value="RKN81651.1"/>
    <property type="molecule type" value="Genomic_DNA"/>
</dbReference>
<evidence type="ECO:0000313" key="3">
    <source>
        <dbReference type="Proteomes" id="UP000276603"/>
    </source>
</evidence>
<protein>
    <submittedName>
        <fullName evidence="2">Uncharacterized protein</fullName>
    </submittedName>
</protein>
<dbReference type="RefSeq" id="WP_120711804.1">
    <property type="nucleotide sequence ID" value="NZ_RBCJ01000002.1"/>
</dbReference>
<sequence>MAAKRESWQRQIIIGVLVAIISAFIIRYLIPDEKTKDEEFNETQKTVEAPITIDEEEQLSDEEREMIEIRMSYKNQLDTLIKEGNALIKDDTHYFQLKHWQDEARPVLEQCERRFYVKEYIKFAHYCCNEYNAHGPRVERNTGENDQNLFQDDHEAGIYHIKNINALKSSRNMIKESIEEIKRGEVLDPQDFLN</sequence>
<name>A0A3B0C9K1_9FLAO</name>
<keyword evidence="1" id="KW-0812">Transmembrane</keyword>
<keyword evidence="1" id="KW-1133">Transmembrane helix</keyword>
<keyword evidence="1" id="KW-0472">Membrane</keyword>
<proteinExistence type="predicted"/>
<keyword evidence="3" id="KW-1185">Reference proteome</keyword>
<dbReference type="Proteomes" id="UP000276603">
    <property type="component" value="Unassembled WGS sequence"/>
</dbReference>
<reference evidence="2 3" key="1">
    <citation type="submission" date="2018-10" db="EMBL/GenBank/DDBJ databases">
        <title>Ulvibacterium marinum gen. nov., sp. nov., a novel marine bacterium of the family Flavobacteriaceae, isolated from a culture of the green alga Ulva prolifera.</title>
        <authorList>
            <person name="Zhang Z."/>
        </authorList>
    </citation>
    <scope>NUCLEOTIDE SEQUENCE [LARGE SCALE GENOMIC DNA]</scope>
    <source>
        <strain evidence="2 3">CCMM003</strain>
    </source>
</reference>